<feature type="domain" description="DUF2470" evidence="1">
    <location>
        <begin position="12"/>
        <end position="85"/>
    </location>
</feature>
<dbReference type="InterPro" id="IPR019595">
    <property type="entry name" value="DUF2470"/>
</dbReference>
<organism evidence="2 3">
    <name type="scientific">Trichoglossum hirsutum</name>
    <dbReference type="NCBI Taxonomy" id="265104"/>
    <lineage>
        <taxon>Eukaryota</taxon>
        <taxon>Fungi</taxon>
        <taxon>Dikarya</taxon>
        <taxon>Ascomycota</taxon>
        <taxon>Pezizomycotina</taxon>
        <taxon>Geoglossomycetes</taxon>
        <taxon>Geoglossales</taxon>
        <taxon>Geoglossaceae</taxon>
        <taxon>Trichoglossum</taxon>
    </lineage>
</organism>
<dbReference type="Gene3D" id="3.20.180.10">
    <property type="entry name" value="PNP-oxidase-like"/>
    <property type="match status" value="1"/>
</dbReference>
<evidence type="ECO:0000313" key="2">
    <source>
        <dbReference type="EMBL" id="KAH0553045.1"/>
    </source>
</evidence>
<dbReference type="Proteomes" id="UP000750711">
    <property type="component" value="Unassembled WGS sequence"/>
</dbReference>
<dbReference type="PANTHER" id="PTHR37783:SF1">
    <property type="entry name" value="MEMBRANE PROTEIN, PUTATIVE (AFU_ORTHOLOGUE AFUA_1G04315)-RELATED"/>
    <property type="match status" value="1"/>
</dbReference>
<dbReference type="EMBL" id="JAGHQM010001626">
    <property type="protein sequence ID" value="KAH0553045.1"/>
    <property type="molecule type" value="Genomic_DNA"/>
</dbReference>
<comment type="caution">
    <text evidence="2">The sequence shown here is derived from an EMBL/GenBank/DDBJ whole genome shotgun (WGS) entry which is preliminary data.</text>
</comment>
<evidence type="ECO:0000259" key="1">
    <source>
        <dbReference type="Pfam" id="PF10615"/>
    </source>
</evidence>
<evidence type="ECO:0000313" key="3">
    <source>
        <dbReference type="Proteomes" id="UP000750711"/>
    </source>
</evidence>
<name>A0A9P8IIW2_9PEZI</name>
<sequence length="224" mass="26008">MPDSSVTDDAAKSRIIKHMNADHQDSLVRYLEHFSYLPPSLARHARIVDISLDSLTLVSSGIRTVIPLDPPMANWSEARERMVKMDKAAIAGLGRSDITIKEYAPPAGRGAVIFVLCLTTLLVFRTRRNFEPGSWLYENLLANFPAVCSFFHTIQPWVLYPMFLLHAVEAVHFERTRLRHHSVPRWSRLWWLYVLTHFVEGVTSFWRFDRLVERKKAEKLKEKH</sequence>
<accession>A0A9P8IIW2</accession>
<keyword evidence="3" id="KW-1185">Reference proteome</keyword>
<reference evidence="2" key="1">
    <citation type="submission" date="2021-03" db="EMBL/GenBank/DDBJ databases">
        <title>Comparative genomics and phylogenomic investigation of the class Geoglossomycetes provide insights into ecological specialization and systematics.</title>
        <authorList>
            <person name="Melie T."/>
            <person name="Pirro S."/>
            <person name="Miller A.N."/>
            <person name="Quandt A."/>
        </authorList>
    </citation>
    <scope>NUCLEOTIDE SEQUENCE</scope>
    <source>
        <strain evidence="2">CAQ_001_2017</strain>
    </source>
</reference>
<proteinExistence type="predicted"/>
<dbReference type="AlphaFoldDB" id="A0A9P8IIW2"/>
<protein>
    <recommendedName>
        <fullName evidence="1">DUF2470 domain-containing protein</fullName>
    </recommendedName>
</protein>
<dbReference type="Pfam" id="PF10615">
    <property type="entry name" value="DUF2470"/>
    <property type="match status" value="1"/>
</dbReference>
<dbReference type="InterPro" id="IPR037119">
    <property type="entry name" value="Haem_oxidase_HugZ-like_sf"/>
</dbReference>
<gene>
    <name evidence="2" type="ORF">GP486_006760</name>
</gene>
<dbReference type="PANTHER" id="PTHR37783">
    <property type="entry name" value="MEMBRANE PROTEIN, PUTATIVE (AFU_ORTHOLOGUE AFUA_1G04315)-RELATED"/>
    <property type="match status" value="1"/>
</dbReference>